<keyword evidence="3 6" id="KW-0812">Transmembrane</keyword>
<feature type="transmembrane region" description="Helical" evidence="6">
    <location>
        <begin position="270"/>
        <end position="288"/>
    </location>
</feature>
<proteinExistence type="predicted"/>
<sequence length="441" mass="48607">MTKKKFGAKNVTGWKATIAIAMANYIEAGSIIAAASSLTLWQAYLNIDNMGVGLLSALSANAFGAAIGALIGGPLTDKYGRKVIFNYDLLVYMIGVLLIALSFNFPMLLIGTVITGIAVGAGVPVSWTFIAEESPEGKRAAHVGTAQLAWSIGPMITFFLAVLLAPLGLLGSRIIFLHLLIIAFITWYIRRGIGESKMWEEQKEQEKKELAQGKIQVSVLKELFKLRPNRQSLFLLIGIYLFWNLTSGAMGYFMPYIYENVGGISTLQANLLQAFLWMFTVIATYFIFMKLGDKYSRRMMFGIGAVMGVVAWIILTFMPMTWPTLIAFVILWGSAAGIGAQAFYALWTSELFPTRYRASAQGLMFFLVRTGIAIWSFVLPTIMMTLGFKIAGIVMITFLVIHAIIGIALAPKTQGKSLKEIEEERYGTEQDTDDVLISHSN</sequence>
<feature type="transmembrane region" description="Helical" evidence="6">
    <location>
        <begin position="390"/>
        <end position="410"/>
    </location>
</feature>
<dbReference type="PROSITE" id="PS50850">
    <property type="entry name" value="MFS"/>
    <property type="match status" value="1"/>
</dbReference>
<dbReference type="InterPro" id="IPR036259">
    <property type="entry name" value="MFS_trans_sf"/>
</dbReference>
<evidence type="ECO:0000256" key="3">
    <source>
        <dbReference type="ARBA" id="ARBA00022692"/>
    </source>
</evidence>
<dbReference type="SUPFAM" id="SSF103473">
    <property type="entry name" value="MFS general substrate transporter"/>
    <property type="match status" value="1"/>
</dbReference>
<feature type="transmembrane region" description="Helical" evidence="6">
    <location>
        <begin position="233"/>
        <end position="258"/>
    </location>
</feature>
<dbReference type="KEGG" id="blen:NCTC4824_04269"/>
<evidence type="ECO:0000256" key="2">
    <source>
        <dbReference type="ARBA" id="ARBA00022448"/>
    </source>
</evidence>
<dbReference type="InterPro" id="IPR020846">
    <property type="entry name" value="MFS_dom"/>
</dbReference>
<evidence type="ECO:0000313" key="8">
    <source>
        <dbReference type="EMBL" id="SQI63737.1"/>
    </source>
</evidence>
<protein>
    <submittedName>
        <fullName evidence="8">Major facilitator superfamily protein</fullName>
    </submittedName>
</protein>
<dbReference type="PANTHER" id="PTHR23508:SF10">
    <property type="entry name" value="CARBOXYLIC ACID TRANSPORTER PROTEIN HOMOLOG"/>
    <property type="match status" value="1"/>
</dbReference>
<dbReference type="Gene3D" id="1.20.1250.20">
    <property type="entry name" value="MFS general substrate transporter like domains"/>
    <property type="match status" value="1"/>
</dbReference>
<evidence type="ECO:0000313" key="9">
    <source>
        <dbReference type="Proteomes" id="UP000249134"/>
    </source>
</evidence>
<keyword evidence="9" id="KW-1185">Reference proteome</keyword>
<reference evidence="8 9" key="1">
    <citation type="submission" date="2018-06" db="EMBL/GenBank/DDBJ databases">
        <authorList>
            <consortium name="Pathogen Informatics"/>
            <person name="Doyle S."/>
        </authorList>
    </citation>
    <scope>NUCLEOTIDE SEQUENCE [LARGE SCALE GENOMIC DNA]</scope>
    <source>
        <strain evidence="8 9">NCTC4824</strain>
    </source>
</reference>
<dbReference type="InterPro" id="IPR005828">
    <property type="entry name" value="MFS_sugar_transport-like"/>
</dbReference>
<keyword evidence="2" id="KW-0813">Transport</keyword>
<feature type="transmembrane region" description="Helical" evidence="6">
    <location>
        <begin position="143"/>
        <end position="164"/>
    </location>
</feature>
<accession>A0A2X4WG52</accession>
<dbReference type="GO" id="GO:0046943">
    <property type="term" value="F:carboxylic acid transmembrane transporter activity"/>
    <property type="evidence" value="ECO:0007669"/>
    <property type="project" value="TreeGrafter"/>
</dbReference>
<keyword evidence="4 6" id="KW-1133">Transmembrane helix</keyword>
<feature type="transmembrane region" description="Helical" evidence="6">
    <location>
        <begin position="83"/>
        <end position="103"/>
    </location>
</feature>
<dbReference type="AlphaFoldDB" id="A0A2X4WG52"/>
<dbReference type="Pfam" id="PF00083">
    <property type="entry name" value="Sugar_tr"/>
    <property type="match status" value="1"/>
</dbReference>
<gene>
    <name evidence="8" type="primary">csbC</name>
    <name evidence="8" type="ORF">NCTC4824_04269</name>
</gene>
<dbReference type="CDD" id="cd17316">
    <property type="entry name" value="MFS_SV2_like"/>
    <property type="match status" value="1"/>
</dbReference>
<feature type="transmembrane region" description="Helical" evidence="6">
    <location>
        <begin position="170"/>
        <end position="189"/>
    </location>
</feature>
<feature type="transmembrane region" description="Helical" evidence="6">
    <location>
        <begin position="325"/>
        <end position="346"/>
    </location>
</feature>
<feature type="transmembrane region" description="Helical" evidence="6">
    <location>
        <begin position="50"/>
        <end position="71"/>
    </location>
</feature>
<dbReference type="PROSITE" id="PS00217">
    <property type="entry name" value="SUGAR_TRANSPORT_2"/>
    <property type="match status" value="1"/>
</dbReference>
<evidence type="ECO:0000256" key="4">
    <source>
        <dbReference type="ARBA" id="ARBA00022989"/>
    </source>
</evidence>
<dbReference type="Proteomes" id="UP000249134">
    <property type="component" value="Chromosome 1"/>
</dbReference>
<dbReference type="RefSeq" id="WP_066144671.1">
    <property type="nucleotide sequence ID" value="NZ_CBCSGM010000005.1"/>
</dbReference>
<evidence type="ECO:0000256" key="5">
    <source>
        <dbReference type="ARBA" id="ARBA00023136"/>
    </source>
</evidence>
<dbReference type="InterPro" id="IPR005829">
    <property type="entry name" value="Sugar_transporter_CS"/>
</dbReference>
<comment type="subcellular location">
    <subcellularLocation>
        <location evidence="1">Cell membrane</location>
        <topology evidence="1">Multi-pass membrane protein</topology>
    </subcellularLocation>
</comment>
<evidence type="ECO:0000259" key="7">
    <source>
        <dbReference type="PROSITE" id="PS50850"/>
    </source>
</evidence>
<feature type="transmembrane region" description="Helical" evidence="6">
    <location>
        <begin position="21"/>
        <end position="44"/>
    </location>
</feature>
<feature type="transmembrane region" description="Helical" evidence="6">
    <location>
        <begin position="109"/>
        <end position="131"/>
    </location>
</feature>
<feature type="transmembrane region" description="Helical" evidence="6">
    <location>
        <begin position="358"/>
        <end position="378"/>
    </location>
</feature>
<dbReference type="STRING" id="1348624.GCA_001591545_03265"/>
<evidence type="ECO:0000256" key="6">
    <source>
        <dbReference type="SAM" id="Phobius"/>
    </source>
</evidence>
<feature type="transmembrane region" description="Helical" evidence="6">
    <location>
        <begin position="300"/>
        <end position="319"/>
    </location>
</feature>
<dbReference type="PANTHER" id="PTHR23508">
    <property type="entry name" value="CARBOXYLIC ACID TRANSPORTER PROTEIN HOMOLOG"/>
    <property type="match status" value="1"/>
</dbReference>
<name>A0A2X4WG52_LEDLE</name>
<feature type="domain" description="Major facilitator superfamily (MFS) profile" evidence="7">
    <location>
        <begin position="16"/>
        <end position="414"/>
    </location>
</feature>
<keyword evidence="5 6" id="KW-0472">Membrane</keyword>
<organism evidence="8 9">
    <name type="scientific">Lederbergia lenta</name>
    <name type="common">Bacillus lentus</name>
    <dbReference type="NCBI Taxonomy" id="1467"/>
    <lineage>
        <taxon>Bacteria</taxon>
        <taxon>Bacillati</taxon>
        <taxon>Bacillota</taxon>
        <taxon>Bacilli</taxon>
        <taxon>Bacillales</taxon>
        <taxon>Bacillaceae</taxon>
        <taxon>Lederbergia</taxon>
    </lineage>
</organism>
<dbReference type="EMBL" id="LS483476">
    <property type="protein sequence ID" value="SQI63737.1"/>
    <property type="molecule type" value="Genomic_DNA"/>
</dbReference>
<dbReference type="GO" id="GO:0005886">
    <property type="term" value="C:plasma membrane"/>
    <property type="evidence" value="ECO:0007669"/>
    <property type="project" value="UniProtKB-SubCell"/>
</dbReference>
<evidence type="ECO:0000256" key="1">
    <source>
        <dbReference type="ARBA" id="ARBA00004651"/>
    </source>
</evidence>